<proteinExistence type="predicted"/>
<evidence type="ECO:0000313" key="2">
    <source>
        <dbReference type="Proteomes" id="UP000015100"/>
    </source>
</evidence>
<dbReference type="OrthoDB" id="5130616at2759"/>
<dbReference type="HOGENOM" id="CLU_487464_0_0_1"/>
<reference evidence="2" key="2">
    <citation type="submission" date="2013-04" db="EMBL/GenBank/DDBJ databases">
        <title>Genomic mechanisms accounting for the adaptation to parasitism in nematode-trapping fungi.</title>
        <authorList>
            <person name="Ahren D.G."/>
        </authorList>
    </citation>
    <scope>NUCLEOTIDE SEQUENCE [LARGE SCALE GENOMIC DNA]</scope>
    <source>
        <strain evidence="2">CBS 200.50</strain>
    </source>
</reference>
<dbReference type="EMBL" id="AQGS01000013">
    <property type="protein sequence ID" value="EPS45539.1"/>
    <property type="molecule type" value="Genomic_DNA"/>
</dbReference>
<sequence>MDFTSKLSNGLLSEIFTFLPTTLPSPLYSTVLVCKRFHEHATPILYSHITLTSIESPQSFHQPSLDALSNSPHLKHVKKFSIRTVPCEVYDDGSYTIKPRALEDMGLQLSFFCLKFEEGQVKEVTTDHLGIMAYTPSHLRQVTKFATATLYSRGGQELDAARETELFISLQELRINDFAGGFSNFARAWKFLQSVRSTLKKVHFVGSGALMVIYVSEENQLGSILEKYTFSNEEGGGRLDNVEELMLEYLVKLDDVIVPFGKMIDMEKVRRMKMVLCETSFAFMSHAVGIMKDLIHLDLSVGNGGREKIEEVLKGVSSTGLRSLRIKCADKTGAGRKISIDAFEKHQGTLRRLWVEYYTKQPDQIIVAEDEDEDKWMQEIPVRWHKDASDDLNLETLAGFAMLEHLAVALDKDRAWDDWAPKFPSLKSLHVLNSRQLQHRMTSELLPFQKAWVKWFASPYEERTCPLQVVSFEDGEDLTWYNLGAHSGLPRIDGLQDLDPQARVSRKDVKLWYPDIGDFLDIGY</sequence>
<gene>
    <name evidence="1" type="ORF">H072_486</name>
</gene>
<name>S8ARP8_DACHA</name>
<evidence type="ECO:0008006" key="3">
    <source>
        <dbReference type="Google" id="ProtNLM"/>
    </source>
</evidence>
<evidence type="ECO:0000313" key="1">
    <source>
        <dbReference type="EMBL" id="EPS45539.1"/>
    </source>
</evidence>
<keyword evidence="2" id="KW-1185">Reference proteome</keyword>
<dbReference type="STRING" id="1284197.S8ARP8"/>
<reference evidence="1 2" key="1">
    <citation type="journal article" date="2013" name="PLoS Genet.">
        <title>Genomic mechanisms accounting for the adaptation to parasitism in nematode-trapping fungi.</title>
        <authorList>
            <person name="Meerupati T."/>
            <person name="Andersson K.M."/>
            <person name="Friman E."/>
            <person name="Kumar D."/>
            <person name="Tunlid A."/>
            <person name="Ahren D."/>
        </authorList>
    </citation>
    <scope>NUCLEOTIDE SEQUENCE [LARGE SCALE GENOMIC DNA]</scope>
    <source>
        <strain evidence="1 2">CBS 200.50</strain>
    </source>
</reference>
<accession>S8ARP8</accession>
<comment type="caution">
    <text evidence="1">The sequence shown here is derived from an EMBL/GenBank/DDBJ whole genome shotgun (WGS) entry which is preliminary data.</text>
</comment>
<organism evidence="1 2">
    <name type="scientific">Dactylellina haptotyla (strain CBS 200.50)</name>
    <name type="common">Nematode-trapping fungus</name>
    <name type="synonym">Monacrosporium haptotylum</name>
    <dbReference type="NCBI Taxonomy" id="1284197"/>
    <lineage>
        <taxon>Eukaryota</taxon>
        <taxon>Fungi</taxon>
        <taxon>Dikarya</taxon>
        <taxon>Ascomycota</taxon>
        <taxon>Pezizomycotina</taxon>
        <taxon>Orbiliomycetes</taxon>
        <taxon>Orbiliales</taxon>
        <taxon>Orbiliaceae</taxon>
        <taxon>Dactylellina</taxon>
    </lineage>
</organism>
<dbReference type="AlphaFoldDB" id="S8ARP8"/>
<dbReference type="OMA" id="CETSFAF"/>
<dbReference type="Proteomes" id="UP000015100">
    <property type="component" value="Unassembled WGS sequence"/>
</dbReference>
<protein>
    <recommendedName>
        <fullName evidence="3">F-box domain-containing protein</fullName>
    </recommendedName>
</protein>